<dbReference type="Proteomes" id="UP000887565">
    <property type="component" value="Unplaced"/>
</dbReference>
<comment type="subcellular location">
    <subcellularLocation>
        <location evidence="1">Cytoplasm</location>
    </subcellularLocation>
</comment>
<keyword evidence="5" id="KW-0862">Zinc</keyword>
<evidence type="ECO:0000256" key="3">
    <source>
        <dbReference type="ARBA" id="ARBA00022723"/>
    </source>
</evidence>
<keyword evidence="4" id="KW-0863">Zinc-finger</keyword>
<feature type="domain" description="RZ-type" evidence="7">
    <location>
        <begin position="1"/>
        <end position="77"/>
    </location>
</feature>
<evidence type="ECO:0000256" key="1">
    <source>
        <dbReference type="ARBA" id="ARBA00004496"/>
    </source>
</evidence>
<evidence type="ECO:0000313" key="9">
    <source>
        <dbReference type="WBParaSite" id="nRc.2.0.1.t13655-RA"/>
    </source>
</evidence>
<evidence type="ECO:0000256" key="4">
    <source>
        <dbReference type="ARBA" id="ARBA00022771"/>
    </source>
</evidence>
<dbReference type="GO" id="GO:0002376">
    <property type="term" value="P:immune system process"/>
    <property type="evidence" value="ECO:0007669"/>
    <property type="project" value="UniProtKB-KW"/>
</dbReference>
<evidence type="ECO:0000256" key="5">
    <source>
        <dbReference type="ARBA" id="ARBA00022833"/>
    </source>
</evidence>
<protein>
    <submittedName>
        <fullName evidence="9">RZ-type domain-containing protein</fullName>
    </submittedName>
</protein>
<keyword evidence="6" id="KW-0391">Immunity</keyword>
<dbReference type="WBParaSite" id="nRc.2.0.1.t13655-RA">
    <property type="protein sequence ID" value="nRc.2.0.1.t13655-RA"/>
    <property type="gene ID" value="nRc.2.0.1.g13655"/>
</dbReference>
<dbReference type="GO" id="GO:0008270">
    <property type="term" value="F:zinc ion binding"/>
    <property type="evidence" value="ECO:0007669"/>
    <property type="project" value="UniProtKB-KW"/>
</dbReference>
<dbReference type="Pfam" id="PF20173">
    <property type="entry name" value="ZnF_RZ-type"/>
    <property type="match status" value="1"/>
</dbReference>
<proteinExistence type="predicted"/>
<reference evidence="9" key="1">
    <citation type="submission" date="2022-11" db="UniProtKB">
        <authorList>
            <consortium name="WormBaseParasite"/>
        </authorList>
    </citation>
    <scope>IDENTIFICATION</scope>
</reference>
<dbReference type="PROSITE" id="PS51981">
    <property type="entry name" value="ZF_RZ"/>
    <property type="match status" value="1"/>
</dbReference>
<sequence>KDREEAECAEDHSSNISNLDWAVLDKRSHLYCIADCGRAMVTSTCPECKAQIGGAHHRLLENNSDATAEMLPEYAGVPLQSLIQQGDEEMARRWQAEFDRRA</sequence>
<name>A0A915IHU3_ROMCU</name>
<dbReference type="InterPro" id="IPR046439">
    <property type="entry name" value="ZF_RZ_dom"/>
</dbReference>
<organism evidence="8 9">
    <name type="scientific">Romanomermis culicivorax</name>
    <name type="common">Nematode worm</name>
    <dbReference type="NCBI Taxonomy" id="13658"/>
    <lineage>
        <taxon>Eukaryota</taxon>
        <taxon>Metazoa</taxon>
        <taxon>Ecdysozoa</taxon>
        <taxon>Nematoda</taxon>
        <taxon>Enoplea</taxon>
        <taxon>Dorylaimia</taxon>
        <taxon>Mermithida</taxon>
        <taxon>Mermithoidea</taxon>
        <taxon>Mermithidae</taxon>
        <taxon>Romanomermis</taxon>
    </lineage>
</organism>
<accession>A0A915IHU3</accession>
<keyword evidence="8" id="KW-1185">Reference proteome</keyword>
<evidence type="ECO:0000259" key="7">
    <source>
        <dbReference type="PROSITE" id="PS51981"/>
    </source>
</evidence>
<evidence type="ECO:0000313" key="8">
    <source>
        <dbReference type="Proteomes" id="UP000887565"/>
    </source>
</evidence>
<keyword evidence="2" id="KW-0963">Cytoplasm</keyword>
<dbReference type="GO" id="GO:0005737">
    <property type="term" value="C:cytoplasm"/>
    <property type="evidence" value="ECO:0007669"/>
    <property type="project" value="UniProtKB-SubCell"/>
</dbReference>
<keyword evidence="3" id="KW-0479">Metal-binding</keyword>
<evidence type="ECO:0000256" key="2">
    <source>
        <dbReference type="ARBA" id="ARBA00022490"/>
    </source>
</evidence>
<dbReference type="AlphaFoldDB" id="A0A915IHU3"/>
<evidence type="ECO:0000256" key="6">
    <source>
        <dbReference type="ARBA" id="ARBA00022859"/>
    </source>
</evidence>